<dbReference type="InterPro" id="IPR011032">
    <property type="entry name" value="GroES-like_sf"/>
</dbReference>
<dbReference type="EMBL" id="MHOQ01000008">
    <property type="protein sequence ID" value="OGZ67296.1"/>
    <property type="molecule type" value="Genomic_DNA"/>
</dbReference>
<evidence type="ECO:0000256" key="1">
    <source>
        <dbReference type="ARBA" id="ARBA00023002"/>
    </source>
</evidence>
<dbReference type="InterPro" id="IPR013154">
    <property type="entry name" value="ADH-like_N"/>
</dbReference>
<dbReference type="GO" id="GO:0008270">
    <property type="term" value="F:zinc ion binding"/>
    <property type="evidence" value="ECO:0007669"/>
    <property type="project" value="InterPro"/>
</dbReference>
<feature type="domain" description="Enoyl reductase (ER)" evidence="2">
    <location>
        <begin position="10"/>
        <end position="309"/>
    </location>
</feature>
<organism evidence="3 4">
    <name type="scientific">Candidatus Staskawiczbacteria bacterium RIFCSPHIGHO2_02_FULL_33_16</name>
    <dbReference type="NCBI Taxonomy" id="1802204"/>
    <lineage>
        <taxon>Bacteria</taxon>
        <taxon>Candidatus Staskawicziibacteriota</taxon>
    </lineage>
</organism>
<accession>A0A1G2HXL6</accession>
<dbReference type="InterPro" id="IPR002364">
    <property type="entry name" value="Quin_OxRdtase/zeta-crystal_CS"/>
</dbReference>
<dbReference type="Gene3D" id="3.90.180.10">
    <property type="entry name" value="Medium-chain alcohol dehydrogenases, catalytic domain"/>
    <property type="match status" value="1"/>
</dbReference>
<dbReference type="Pfam" id="PF08240">
    <property type="entry name" value="ADH_N"/>
    <property type="match status" value="1"/>
</dbReference>
<keyword evidence="1" id="KW-0560">Oxidoreductase</keyword>
<evidence type="ECO:0000313" key="4">
    <source>
        <dbReference type="Proteomes" id="UP000179183"/>
    </source>
</evidence>
<dbReference type="Gene3D" id="3.40.50.720">
    <property type="entry name" value="NAD(P)-binding Rossmann-like Domain"/>
    <property type="match status" value="1"/>
</dbReference>
<reference evidence="3 4" key="1">
    <citation type="journal article" date="2016" name="Nat. Commun.">
        <title>Thousands of microbial genomes shed light on interconnected biogeochemical processes in an aquifer system.</title>
        <authorList>
            <person name="Anantharaman K."/>
            <person name="Brown C.T."/>
            <person name="Hug L.A."/>
            <person name="Sharon I."/>
            <person name="Castelle C.J."/>
            <person name="Probst A.J."/>
            <person name="Thomas B.C."/>
            <person name="Singh A."/>
            <person name="Wilkins M.J."/>
            <person name="Karaoz U."/>
            <person name="Brodie E.L."/>
            <person name="Williams K.H."/>
            <person name="Hubbard S.S."/>
            <person name="Banfield J.F."/>
        </authorList>
    </citation>
    <scope>NUCLEOTIDE SEQUENCE [LARGE SCALE GENOMIC DNA]</scope>
</reference>
<dbReference type="SUPFAM" id="SSF50129">
    <property type="entry name" value="GroES-like"/>
    <property type="match status" value="1"/>
</dbReference>
<protein>
    <recommendedName>
        <fullName evidence="2">Enoyl reductase (ER) domain-containing protein</fullName>
    </recommendedName>
</protein>
<dbReference type="SMART" id="SM00829">
    <property type="entry name" value="PKS_ER"/>
    <property type="match status" value="1"/>
</dbReference>
<dbReference type="PROSITE" id="PS01162">
    <property type="entry name" value="QOR_ZETA_CRYSTAL"/>
    <property type="match status" value="1"/>
</dbReference>
<dbReference type="PANTHER" id="PTHR11695">
    <property type="entry name" value="ALCOHOL DEHYDROGENASE RELATED"/>
    <property type="match status" value="1"/>
</dbReference>
<dbReference type="GO" id="GO:0016491">
    <property type="term" value="F:oxidoreductase activity"/>
    <property type="evidence" value="ECO:0007669"/>
    <property type="project" value="UniProtKB-KW"/>
</dbReference>
<name>A0A1G2HXL6_9BACT</name>
<dbReference type="InterPro" id="IPR050700">
    <property type="entry name" value="YIM1/Zinc_Alcohol_DH_Fams"/>
</dbReference>
<gene>
    <name evidence="3" type="ORF">A3D34_00835</name>
</gene>
<dbReference type="AlphaFoldDB" id="A0A1G2HXL6"/>
<evidence type="ECO:0000313" key="3">
    <source>
        <dbReference type="EMBL" id="OGZ67296.1"/>
    </source>
</evidence>
<sequence length="313" mass="33407">MKVAQINNYGHSGVIEITDVGKPKIEKGKVLVKVYASSINPFDTVMREGYVKTMMSNIPFPIILGGDIAGVAAEIGEGVENFSVGNKVYGQALVLAGGSGAFAEFALVLPEHISLAPKNLDFNQSAAIVLTGVSAVQGIIEHINLKTNQKILIHGGAGGIGTIAIQIAKSIGALVVTTATGQGIEYVKKLGADQVIDYKNSSFDEIVSDCDAVFDTVGADVYSKSFKVLKRGGIIVSMIAPKDEKLAEQFGVLAITQSTKVTAKNLEILTDFIENKNIKVHIDKVYLLDRIREAFDEKEKGDVLGKIVLEIQS</sequence>
<dbReference type="SUPFAM" id="SSF51735">
    <property type="entry name" value="NAD(P)-binding Rossmann-fold domains"/>
    <property type="match status" value="1"/>
</dbReference>
<dbReference type="PANTHER" id="PTHR11695:SF294">
    <property type="entry name" value="RETICULON-4-INTERACTING PROTEIN 1, MITOCHONDRIAL"/>
    <property type="match status" value="1"/>
</dbReference>
<comment type="caution">
    <text evidence="3">The sequence shown here is derived from an EMBL/GenBank/DDBJ whole genome shotgun (WGS) entry which is preliminary data.</text>
</comment>
<evidence type="ECO:0000259" key="2">
    <source>
        <dbReference type="SMART" id="SM00829"/>
    </source>
</evidence>
<dbReference type="Proteomes" id="UP000179183">
    <property type="component" value="Unassembled WGS sequence"/>
</dbReference>
<dbReference type="CDD" id="cd05289">
    <property type="entry name" value="MDR_like_2"/>
    <property type="match status" value="1"/>
</dbReference>
<dbReference type="InterPro" id="IPR020843">
    <property type="entry name" value="ER"/>
</dbReference>
<dbReference type="InterPro" id="IPR036291">
    <property type="entry name" value="NAD(P)-bd_dom_sf"/>
</dbReference>
<proteinExistence type="predicted"/>
<dbReference type="Pfam" id="PF13602">
    <property type="entry name" value="ADH_zinc_N_2"/>
    <property type="match status" value="1"/>
</dbReference>